<gene>
    <name evidence="2" type="ORF">PanWU01x14_098200</name>
</gene>
<evidence type="ECO:0000256" key="1">
    <source>
        <dbReference type="SAM" id="Phobius"/>
    </source>
</evidence>
<proteinExistence type="predicted"/>
<keyword evidence="1" id="KW-1133">Transmembrane helix</keyword>
<accession>A0A2P5D3Z8</accession>
<feature type="non-terminal residue" evidence="2">
    <location>
        <position position="1"/>
    </location>
</feature>
<sequence length="106" mass="12233">SLKRYSTCLSSPLSLDPCLPSSSLGSPSRVFDLSFSLYYISFSFVGFAYWTDQYIYCPRRAVVKVLRIEDSIMFIYEDFCILVSEYRVFPCHGEMGFVLSDGELRF</sequence>
<reference evidence="3" key="1">
    <citation type="submission" date="2016-06" db="EMBL/GenBank/DDBJ databases">
        <title>Parallel loss of symbiosis genes in relatives of nitrogen-fixing non-legume Parasponia.</title>
        <authorList>
            <person name="Van Velzen R."/>
            <person name="Holmer R."/>
            <person name="Bu F."/>
            <person name="Rutten L."/>
            <person name="Van Zeijl A."/>
            <person name="Liu W."/>
            <person name="Santuari L."/>
            <person name="Cao Q."/>
            <person name="Sharma T."/>
            <person name="Shen D."/>
            <person name="Roswanjaya Y."/>
            <person name="Wardhani T."/>
            <person name="Kalhor M.S."/>
            <person name="Jansen J."/>
            <person name="Van den Hoogen J."/>
            <person name="Gungor B."/>
            <person name="Hartog M."/>
            <person name="Hontelez J."/>
            <person name="Verver J."/>
            <person name="Yang W.-C."/>
            <person name="Schijlen E."/>
            <person name="Repin R."/>
            <person name="Schilthuizen M."/>
            <person name="Schranz E."/>
            <person name="Heidstra R."/>
            <person name="Miyata K."/>
            <person name="Fedorova E."/>
            <person name="Kohlen W."/>
            <person name="Bisseling T."/>
            <person name="Smit S."/>
            <person name="Geurts R."/>
        </authorList>
    </citation>
    <scope>NUCLEOTIDE SEQUENCE [LARGE SCALE GENOMIC DNA]</scope>
    <source>
        <strain evidence="3">cv. WU1-14</strain>
    </source>
</reference>
<dbReference type="AlphaFoldDB" id="A0A2P5D3Z8"/>
<keyword evidence="1" id="KW-0812">Transmembrane</keyword>
<organism evidence="2 3">
    <name type="scientific">Parasponia andersonii</name>
    <name type="common">Sponia andersonii</name>
    <dbReference type="NCBI Taxonomy" id="3476"/>
    <lineage>
        <taxon>Eukaryota</taxon>
        <taxon>Viridiplantae</taxon>
        <taxon>Streptophyta</taxon>
        <taxon>Embryophyta</taxon>
        <taxon>Tracheophyta</taxon>
        <taxon>Spermatophyta</taxon>
        <taxon>Magnoliopsida</taxon>
        <taxon>eudicotyledons</taxon>
        <taxon>Gunneridae</taxon>
        <taxon>Pentapetalae</taxon>
        <taxon>rosids</taxon>
        <taxon>fabids</taxon>
        <taxon>Rosales</taxon>
        <taxon>Cannabaceae</taxon>
        <taxon>Parasponia</taxon>
    </lineage>
</organism>
<name>A0A2P5D3Z8_PARAD</name>
<dbReference type="EMBL" id="JXTB01000066">
    <property type="protein sequence ID" value="PON68016.1"/>
    <property type="molecule type" value="Genomic_DNA"/>
</dbReference>
<feature type="transmembrane region" description="Helical" evidence="1">
    <location>
        <begin position="30"/>
        <end position="50"/>
    </location>
</feature>
<dbReference type="Proteomes" id="UP000237105">
    <property type="component" value="Unassembled WGS sequence"/>
</dbReference>
<comment type="caution">
    <text evidence="2">The sequence shown here is derived from an EMBL/GenBank/DDBJ whole genome shotgun (WGS) entry which is preliminary data.</text>
</comment>
<keyword evidence="1" id="KW-0472">Membrane</keyword>
<keyword evidence="3" id="KW-1185">Reference proteome</keyword>
<protein>
    <submittedName>
        <fullName evidence="2">Uncharacterized protein</fullName>
    </submittedName>
</protein>
<evidence type="ECO:0000313" key="2">
    <source>
        <dbReference type="EMBL" id="PON68016.1"/>
    </source>
</evidence>
<evidence type="ECO:0000313" key="3">
    <source>
        <dbReference type="Proteomes" id="UP000237105"/>
    </source>
</evidence>